<dbReference type="GO" id="GO:0004623">
    <property type="term" value="F:phospholipase A2 activity"/>
    <property type="evidence" value="ECO:0007669"/>
    <property type="project" value="UniProtKB-EC"/>
</dbReference>
<dbReference type="SUPFAM" id="SSF48619">
    <property type="entry name" value="Phospholipase A2, PLA2"/>
    <property type="match status" value="1"/>
</dbReference>
<dbReference type="EMBL" id="JANIIK010003042">
    <property type="protein sequence ID" value="KAJ3581311.1"/>
    <property type="molecule type" value="Genomic_DNA"/>
</dbReference>
<dbReference type="Pfam" id="PF00068">
    <property type="entry name" value="Phospholip_A2_1"/>
    <property type="match status" value="1"/>
</dbReference>
<evidence type="ECO:0000259" key="14">
    <source>
        <dbReference type="SMART" id="SM00085"/>
    </source>
</evidence>
<dbReference type="GO" id="GO:0016042">
    <property type="term" value="P:lipid catabolic process"/>
    <property type="evidence" value="ECO:0007669"/>
    <property type="project" value="UniProtKB-KW"/>
</dbReference>
<feature type="binding site" evidence="10">
    <location>
        <position position="23"/>
    </location>
    <ligand>
        <name>Ca(2+)</name>
        <dbReference type="ChEBI" id="CHEBI:29108"/>
    </ligand>
</feature>
<evidence type="ECO:0000313" key="16">
    <source>
        <dbReference type="Proteomes" id="UP001148018"/>
    </source>
</evidence>
<evidence type="ECO:0000256" key="1">
    <source>
        <dbReference type="ARBA" id="ARBA00004613"/>
    </source>
</evidence>
<reference evidence="15" key="1">
    <citation type="submission" date="2022-07" db="EMBL/GenBank/DDBJ databases">
        <title>Chromosome-level genome of Muraenolepis orangiensis.</title>
        <authorList>
            <person name="Kim J."/>
        </authorList>
    </citation>
    <scope>NUCLEOTIDE SEQUENCE</scope>
    <source>
        <strain evidence="15">KU_S4_2022</strain>
        <tissue evidence="15">Muscle</tissue>
    </source>
</reference>
<gene>
    <name evidence="15" type="ORF">NHX12_016789</name>
</gene>
<dbReference type="OrthoDB" id="8936222at2759"/>
<dbReference type="SMART" id="SM00085">
    <property type="entry name" value="PA2c"/>
    <property type="match status" value="1"/>
</dbReference>
<dbReference type="InterPro" id="IPR001211">
    <property type="entry name" value="PLA2"/>
</dbReference>
<comment type="similarity">
    <text evidence="12">Belongs to the phospholipase A2 family.</text>
</comment>
<keyword evidence="16" id="KW-1185">Reference proteome</keyword>
<evidence type="ECO:0000256" key="11">
    <source>
        <dbReference type="PIRSR" id="PIRSR601211-3"/>
    </source>
</evidence>
<evidence type="ECO:0000256" key="3">
    <source>
        <dbReference type="ARBA" id="ARBA00022525"/>
    </source>
</evidence>
<feature type="disulfide bond" evidence="11">
    <location>
        <begin position="22"/>
        <end position="38"/>
    </location>
</feature>
<proteinExistence type="inferred from homology"/>
<evidence type="ECO:0000256" key="5">
    <source>
        <dbReference type="ARBA" id="ARBA00022801"/>
    </source>
</evidence>
<keyword evidence="4 10" id="KW-0479">Metal-binding</keyword>
<comment type="catalytic activity">
    <reaction evidence="13">
        <text>a 1,2-diacyl-sn-glycero-3-phosphocholine + H2O = a 1-acyl-sn-glycero-3-phosphocholine + a fatty acid + H(+)</text>
        <dbReference type="Rhea" id="RHEA:15801"/>
        <dbReference type="ChEBI" id="CHEBI:15377"/>
        <dbReference type="ChEBI" id="CHEBI:15378"/>
        <dbReference type="ChEBI" id="CHEBI:28868"/>
        <dbReference type="ChEBI" id="CHEBI:57643"/>
        <dbReference type="ChEBI" id="CHEBI:58168"/>
        <dbReference type="EC" id="3.1.1.4"/>
    </reaction>
</comment>
<evidence type="ECO:0000313" key="15">
    <source>
        <dbReference type="EMBL" id="KAJ3581311.1"/>
    </source>
</evidence>
<evidence type="ECO:0000256" key="7">
    <source>
        <dbReference type="ARBA" id="ARBA00022963"/>
    </source>
</evidence>
<evidence type="ECO:0000256" key="4">
    <source>
        <dbReference type="ARBA" id="ARBA00022723"/>
    </source>
</evidence>
<evidence type="ECO:0000256" key="10">
    <source>
        <dbReference type="PIRSR" id="PIRSR601211-2"/>
    </source>
</evidence>
<dbReference type="Proteomes" id="UP001148018">
    <property type="component" value="Unassembled WGS sequence"/>
</dbReference>
<evidence type="ECO:0000256" key="13">
    <source>
        <dbReference type="RuleBase" id="RU361236"/>
    </source>
</evidence>
<evidence type="ECO:0000256" key="6">
    <source>
        <dbReference type="ARBA" id="ARBA00022837"/>
    </source>
</evidence>
<keyword evidence="8 13" id="KW-0443">Lipid metabolism</keyword>
<dbReference type="GO" id="GO:0005576">
    <property type="term" value="C:extracellular region"/>
    <property type="evidence" value="ECO:0007669"/>
    <property type="project" value="UniProtKB-SubCell"/>
</dbReference>
<dbReference type="PROSITE" id="PS00118">
    <property type="entry name" value="PA2_HIS"/>
    <property type="match status" value="1"/>
</dbReference>
<keyword evidence="9 11" id="KW-1015">Disulfide bond</keyword>
<dbReference type="PANTHER" id="PTHR11716:SF47">
    <property type="entry name" value="PHOSPHOLIPASE A2-ALPHA"/>
    <property type="match status" value="1"/>
</dbReference>
<organism evidence="15 16">
    <name type="scientific">Muraenolepis orangiensis</name>
    <name type="common">Patagonian moray cod</name>
    <dbReference type="NCBI Taxonomy" id="630683"/>
    <lineage>
        <taxon>Eukaryota</taxon>
        <taxon>Metazoa</taxon>
        <taxon>Chordata</taxon>
        <taxon>Craniata</taxon>
        <taxon>Vertebrata</taxon>
        <taxon>Euteleostomi</taxon>
        <taxon>Actinopterygii</taxon>
        <taxon>Neopterygii</taxon>
        <taxon>Teleostei</taxon>
        <taxon>Neoteleostei</taxon>
        <taxon>Acanthomorphata</taxon>
        <taxon>Zeiogadaria</taxon>
        <taxon>Gadariae</taxon>
        <taxon>Gadiformes</taxon>
        <taxon>Muraenolepidoidei</taxon>
        <taxon>Muraenolepididae</taxon>
        <taxon>Muraenolepis</taxon>
    </lineage>
</organism>
<name>A0A9Q0D519_9TELE</name>
<dbReference type="GO" id="GO:0006644">
    <property type="term" value="P:phospholipid metabolic process"/>
    <property type="evidence" value="ECO:0007669"/>
    <property type="project" value="InterPro"/>
</dbReference>
<dbReference type="GO" id="GO:0005509">
    <property type="term" value="F:calcium ion binding"/>
    <property type="evidence" value="ECO:0007669"/>
    <property type="project" value="InterPro"/>
</dbReference>
<dbReference type="InterPro" id="IPR036444">
    <property type="entry name" value="PLipase_A2_dom_sf"/>
</dbReference>
<evidence type="ECO:0000256" key="8">
    <source>
        <dbReference type="ARBA" id="ARBA00023098"/>
    </source>
</evidence>
<dbReference type="EC" id="3.1.1.4" evidence="2 13"/>
<sequence>MIQCAAPGSWPVLQYSNYGCYCGLGGAGEPVDDLDRCCQVHDQCYGNASKVCEDRKSVYTHRYHYECIDADEYNITDTIHEHNTTTYEEQFALFNATIFENITCLIPASHSKAPYPELQVPDSLHTTKELAHHPLQTMDATVAPATGTPVDL</sequence>
<dbReference type="CDD" id="cd00125">
    <property type="entry name" value="PLA2c"/>
    <property type="match status" value="1"/>
</dbReference>
<accession>A0A9Q0D519</accession>
<feature type="domain" description="Phospholipase A2-like central" evidence="14">
    <location>
        <begin position="1"/>
        <end position="105"/>
    </location>
</feature>
<keyword evidence="7" id="KW-0442">Lipid degradation</keyword>
<dbReference type="Gene3D" id="1.20.90.10">
    <property type="entry name" value="Phospholipase A2 domain"/>
    <property type="match status" value="1"/>
</dbReference>
<evidence type="ECO:0000256" key="12">
    <source>
        <dbReference type="RuleBase" id="RU003654"/>
    </source>
</evidence>
<feature type="binding site" evidence="10">
    <location>
        <position position="21"/>
    </location>
    <ligand>
        <name>Ca(2+)</name>
        <dbReference type="ChEBI" id="CHEBI:29108"/>
    </ligand>
</feature>
<evidence type="ECO:0000256" key="2">
    <source>
        <dbReference type="ARBA" id="ARBA00013278"/>
    </source>
</evidence>
<comment type="subcellular location">
    <subcellularLocation>
        <location evidence="1 13">Secreted</location>
    </subcellularLocation>
</comment>
<dbReference type="PRINTS" id="PR00389">
    <property type="entry name" value="PHPHLIPASEA2"/>
</dbReference>
<dbReference type="AlphaFoldDB" id="A0A9Q0D519"/>
<dbReference type="InterPro" id="IPR016090">
    <property type="entry name" value="PLA2-like_dom"/>
</dbReference>
<keyword evidence="3 13" id="KW-0964">Secreted</keyword>
<evidence type="ECO:0000256" key="9">
    <source>
        <dbReference type="ARBA" id="ARBA00023157"/>
    </source>
</evidence>
<dbReference type="GO" id="GO:0050482">
    <property type="term" value="P:arachidonate secretion"/>
    <property type="evidence" value="ECO:0007669"/>
    <property type="project" value="InterPro"/>
</dbReference>
<comment type="caution">
    <text evidence="15">The sequence shown here is derived from an EMBL/GenBank/DDBJ whole genome shotgun (WGS) entry which is preliminary data.</text>
</comment>
<comment type="cofactor">
    <cofactor evidence="10">
        <name>Ca(2+)</name>
        <dbReference type="ChEBI" id="CHEBI:29108"/>
    </cofactor>
    <text evidence="10">Binds 1 Ca(2+) ion per subunit.</text>
</comment>
<feature type="binding site" evidence="10">
    <location>
        <position position="42"/>
    </location>
    <ligand>
        <name>Ca(2+)</name>
        <dbReference type="ChEBI" id="CHEBI:29108"/>
    </ligand>
</feature>
<keyword evidence="5 13" id="KW-0378">Hydrolase</keyword>
<dbReference type="PANTHER" id="PTHR11716">
    <property type="entry name" value="PHOSPHOLIPASE A2 FAMILY MEMBER"/>
    <property type="match status" value="1"/>
</dbReference>
<feature type="binding site" evidence="10">
    <location>
        <position position="25"/>
    </location>
    <ligand>
        <name>Ca(2+)</name>
        <dbReference type="ChEBI" id="CHEBI:29108"/>
    </ligand>
</feature>
<dbReference type="InterPro" id="IPR033113">
    <property type="entry name" value="PLA2_histidine"/>
</dbReference>
<keyword evidence="6 10" id="KW-0106">Calcium</keyword>
<protein>
    <recommendedName>
        <fullName evidence="2 13">Phospholipase A2</fullName>
        <ecNumber evidence="2 13">3.1.1.4</ecNumber>
    </recommendedName>
</protein>